<evidence type="ECO:0000313" key="3">
    <source>
        <dbReference type="Proteomes" id="UP000023703"/>
    </source>
</evidence>
<accession>X5E7A5</accession>
<dbReference type="HOGENOM" id="CLU_1841760_0_0_11"/>
<feature type="signal peptide" evidence="1">
    <location>
        <begin position="1"/>
        <end position="35"/>
    </location>
</feature>
<evidence type="ECO:0000313" key="2">
    <source>
        <dbReference type="EMBL" id="AHW62571.1"/>
    </source>
</evidence>
<sequence length="139" mass="15011">MSGTVTNIRRKIVTLAVTTLALGGLGAGLAPTAGAETLPQLPEHEQPSPIWREDVTAIATVYSPYRGKVVCDGFHWQTTDCWQQRPDGQWQTMTDIRTAAELAQSWQTVPPRLVYPVWEPGALVAPEGSLGSLGSLDSL</sequence>
<dbReference type="KEGG" id="cgy:CGLY_00615"/>
<dbReference type="EMBL" id="CP006842">
    <property type="protein sequence ID" value="AHW62571.1"/>
    <property type="molecule type" value="Genomic_DNA"/>
</dbReference>
<proteinExistence type="predicted"/>
<dbReference type="Proteomes" id="UP000023703">
    <property type="component" value="Chromosome"/>
</dbReference>
<dbReference type="InterPro" id="IPR006311">
    <property type="entry name" value="TAT_signal"/>
</dbReference>
<evidence type="ECO:0000256" key="1">
    <source>
        <dbReference type="SAM" id="SignalP"/>
    </source>
</evidence>
<name>X5E7A5_9CORY</name>
<dbReference type="AlphaFoldDB" id="X5E7A5"/>
<keyword evidence="1" id="KW-0732">Signal</keyword>
<keyword evidence="3" id="KW-1185">Reference proteome</keyword>
<gene>
    <name evidence="2" type="ORF">CGLY_00615</name>
</gene>
<dbReference type="OrthoDB" id="4409780at2"/>
<dbReference type="STRING" id="1404245.CGLY_00615"/>
<reference evidence="2 3" key="1">
    <citation type="journal article" date="2015" name="Int. J. Syst. Evol. Microbiol.">
        <title>Revisiting Corynebacterium glyciniphilum (ex Kubota et al., 1972) sp. nov., nom. rev., isolated from putrefied banana.</title>
        <authorList>
            <person name="Al-Dilaimi A."/>
            <person name="Bednarz H."/>
            <person name="Lomker A."/>
            <person name="Niehaus K."/>
            <person name="Kalinowski J."/>
            <person name="Ruckert C."/>
        </authorList>
    </citation>
    <scope>NUCLEOTIDE SEQUENCE [LARGE SCALE GENOMIC DNA]</scope>
    <source>
        <strain evidence="2">AJ 3170</strain>
    </source>
</reference>
<feature type="chain" id="PRO_5004955678" evidence="1">
    <location>
        <begin position="36"/>
        <end position="139"/>
    </location>
</feature>
<dbReference type="RefSeq" id="WP_052539388.1">
    <property type="nucleotide sequence ID" value="NZ_CP006842.1"/>
</dbReference>
<organism evidence="2 3">
    <name type="scientific">Corynebacterium glyciniphilum AJ 3170</name>
    <dbReference type="NCBI Taxonomy" id="1404245"/>
    <lineage>
        <taxon>Bacteria</taxon>
        <taxon>Bacillati</taxon>
        <taxon>Actinomycetota</taxon>
        <taxon>Actinomycetes</taxon>
        <taxon>Mycobacteriales</taxon>
        <taxon>Corynebacteriaceae</taxon>
        <taxon>Corynebacterium</taxon>
    </lineage>
</organism>
<protein>
    <submittedName>
        <fullName evidence="2">Putative secreted protein</fullName>
    </submittedName>
</protein>
<dbReference type="PROSITE" id="PS51318">
    <property type="entry name" value="TAT"/>
    <property type="match status" value="1"/>
</dbReference>